<proteinExistence type="predicted"/>
<dbReference type="Gene3D" id="3.40.630.30">
    <property type="match status" value="1"/>
</dbReference>
<name>M0DYC6_9EURY</name>
<gene>
    <name evidence="2" type="ORF">C471_08980</name>
</gene>
<feature type="domain" description="N-acetyltransferase" evidence="1">
    <location>
        <begin position="32"/>
        <end position="177"/>
    </location>
</feature>
<dbReference type="STRING" id="1227484.C471_08980"/>
<accession>M0DYC6</accession>
<dbReference type="CDD" id="cd04301">
    <property type="entry name" value="NAT_SF"/>
    <property type="match status" value="1"/>
</dbReference>
<evidence type="ECO:0000259" key="1">
    <source>
        <dbReference type="PROSITE" id="PS51186"/>
    </source>
</evidence>
<dbReference type="PATRIC" id="fig|1227484.4.peg.1791"/>
<dbReference type="EMBL" id="AOJE01000043">
    <property type="protein sequence ID" value="ELZ39094.1"/>
    <property type="molecule type" value="Genomic_DNA"/>
</dbReference>
<dbReference type="InterPro" id="IPR000182">
    <property type="entry name" value="GNAT_dom"/>
</dbReference>
<dbReference type="eggNOG" id="arCOG00834">
    <property type="taxonomic scope" value="Archaea"/>
</dbReference>
<dbReference type="SUPFAM" id="SSF55729">
    <property type="entry name" value="Acyl-CoA N-acyltransferases (Nat)"/>
    <property type="match status" value="1"/>
</dbReference>
<dbReference type="AlphaFoldDB" id="M0DYC6"/>
<evidence type="ECO:0000313" key="2">
    <source>
        <dbReference type="EMBL" id="ELZ39094.1"/>
    </source>
</evidence>
<keyword evidence="2" id="KW-0808">Transferase</keyword>
<dbReference type="PANTHER" id="PTHR43328">
    <property type="entry name" value="ACETYLTRANSFERASE-RELATED"/>
    <property type="match status" value="1"/>
</dbReference>
<dbReference type="Pfam" id="PF00583">
    <property type="entry name" value="Acetyltransf_1"/>
    <property type="match status" value="1"/>
</dbReference>
<evidence type="ECO:0000313" key="3">
    <source>
        <dbReference type="Proteomes" id="UP000011514"/>
    </source>
</evidence>
<reference evidence="2 3" key="1">
    <citation type="journal article" date="2014" name="PLoS Genet.">
        <title>Phylogenetically driven sequencing of extremely halophilic archaea reveals strategies for static and dynamic osmo-response.</title>
        <authorList>
            <person name="Becker E.A."/>
            <person name="Seitzer P.M."/>
            <person name="Tritt A."/>
            <person name="Larsen D."/>
            <person name="Krusor M."/>
            <person name="Yao A.I."/>
            <person name="Wu D."/>
            <person name="Madern D."/>
            <person name="Eisen J.A."/>
            <person name="Darling A.E."/>
            <person name="Facciotti M.T."/>
        </authorList>
    </citation>
    <scope>NUCLEOTIDE SEQUENCE [LARGE SCALE GENOMIC DNA]</scope>
    <source>
        <strain evidence="2 3">DSM 1137</strain>
    </source>
</reference>
<dbReference type="PANTHER" id="PTHR43328:SF1">
    <property type="entry name" value="N-ACETYLTRANSFERASE DOMAIN-CONTAINING PROTEIN"/>
    <property type="match status" value="1"/>
</dbReference>
<dbReference type="Proteomes" id="UP000011514">
    <property type="component" value="Unassembled WGS sequence"/>
</dbReference>
<sequence>MSCSAWDNSECGGTTYCPPRCPRFEGKDGTPYVARPFREGDRSALVSMYADLDRFSRANGLPPITVPKIESWLDRLLENGWNLVVVDGSEVVGHVAAVPVDSAAPEFVIFVHQDHQNNAVGTELVKQLIAYADDRDHEGLTLEVSTGNERAITVYENVGFEVTKEKLSEIEMELDLDGPLAERLQRPPAERE</sequence>
<comment type="caution">
    <text evidence="2">The sequence shown here is derived from an EMBL/GenBank/DDBJ whole genome shotgun (WGS) entry which is preliminary data.</text>
</comment>
<organism evidence="2 3">
    <name type="scientific">Halorubrum saccharovorum DSM 1137</name>
    <dbReference type="NCBI Taxonomy" id="1227484"/>
    <lineage>
        <taxon>Archaea</taxon>
        <taxon>Methanobacteriati</taxon>
        <taxon>Methanobacteriota</taxon>
        <taxon>Stenosarchaea group</taxon>
        <taxon>Halobacteria</taxon>
        <taxon>Halobacteriales</taxon>
        <taxon>Haloferacaceae</taxon>
        <taxon>Halorubrum</taxon>
    </lineage>
</organism>
<protein>
    <submittedName>
        <fullName evidence="2">N-acetyltransferase GCN5</fullName>
    </submittedName>
</protein>
<keyword evidence="3" id="KW-1185">Reference proteome</keyword>
<dbReference type="GO" id="GO:0016747">
    <property type="term" value="F:acyltransferase activity, transferring groups other than amino-acyl groups"/>
    <property type="evidence" value="ECO:0007669"/>
    <property type="project" value="InterPro"/>
</dbReference>
<dbReference type="InterPro" id="IPR016181">
    <property type="entry name" value="Acyl_CoA_acyltransferase"/>
</dbReference>
<dbReference type="PROSITE" id="PS51186">
    <property type="entry name" value="GNAT"/>
    <property type="match status" value="1"/>
</dbReference>